<dbReference type="KEGG" id="cef:CE2586"/>
<dbReference type="Proteomes" id="UP000001409">
    <property type="component" value="Chromosome"/>
</dbReference>
<evidence type="ECO:0000313" key="3">
    <source>
        <dbReference type="Proteomes" id="UP000001409"/>
    </source>
</evidence>
<name>Q8FMC1_COREF</name>
<reference evidence="2 3" key="1">
    <citation type="journal article" date="2003" name="Genome Res.">
        <title>Comparative complete genome sequence analysis of the amino acid replacements responsible for the thermostability of Corynebacterium efficiens.</title>
        <authorList>
            <person name="Nishio Y."/>
            <person name="Nakamura Y."/>
            <person name="Kawarabayasi Y."/>
            <person name="Usuda Y."/>
            <person name="Kimura E."/>
            <person name="Sugimoto S."/>
            <person name="Matsui K."/>
            <person name="Yamagishi A."/>
            <person name="Kikuchi H."/>
            <person name="Ikeo K."/>
            <person name="Gojobori T."/>
        </authorList>
    </citation>
    <scope>NUCLEOTIDE SEQUENCE [LARGE SCALE GENOMIC DNA]</scope>
    <source>
        <strain evidence="3">DSM 44549 / YS-314 / AJ 12310 / JCM 11189 / NBRC 100395</strain>
    </source>
</reference>
<dbReference type="AlphaFoldDB" id="Q8FMC1"/>
<dbReference type="STRING" id="196164.gene:10743033"/>
<evidence type="ECO:0000313" key="2">
    <source>
        <dbReference type="EMBL" id="BAC19396.1"/>
    </source>
</evidence>
<feature type="region of interest" description="Disordered" evidence="1">
    <location>
        <begin position="1"/>
        <end position="31"/>
    </location>
</feature>
<organism evidence="2 3">
    <name type="scientific">Corynebacterium efficiens (strain DSM 44549 / YS-314 / AJ 12310 / JCM 11189 / NBRC 100395)</name>
    <dbReference type="NCBI Taxonomy" id="196164"/>
    <lineage>
        <taxon>Bacteria</taxon>
        <taxon>Bacillati</taxon>
        <taxon>Actinomycetota</taxon>
        <taxon>Actinomycetes</taxon>
        <taxon>Mycobacteriales</taxon>
        <taxon>Corynebacteriaceae</taxon>
        <taxon>Corynebacterium</taxon>
    </lineage>
</organism>
<accession>Q8FMC1</accession>
<proteinExistence type="predicted"/>
<protein>
    <submittedName>
        <fullName evidence="2">Uncharacterized protein</fullName>
    </submittedName>
</protein>
<keyword evidence="3" id="KW-1185">Reference proteome</keyword>
<sequence length="54" mass="5960">MEPARGDSWGGQLGEVAGFRHGPPSTRSEHTLPRSQYDCAVYFLTGINRAILKQ</sequence>
<dbReference type="EMBL" id="BA000035">
    <property type="protein sequence ID" value="BAC19396.1"/>
    <property type="molecule type" value="Genomic_DNA"/>
</dbReference>
<accession>C8NJY0</accession>
<dbReference type="HOGENOM" id="CLU_3042428_0_0_11"/>
<evidence type="ECO:0000256" key="1">
    <source>
        <dbReference type="SAM" id="MobiDB-lite"/>
    </source>
</evidence>